<evidence type="ECO:0000313" key="1">
    <source>
        <dbReference type="EMBL" id="KAK4024180.1"/>
    </source>
</evidence>
<sequence>MASSNEEKICVIHIVDTAGSEKIKLFDDEKLMKCRNAQLVYRFRTNSKFSGVKIPESPNDIYGYHSSCYIKFTAVSGKQIKLAHENKVKLEILLHASQRTKKEGKN</sequence>
<protein>
    <submittedName>
        <fullName evidence="1">Uncharacterized protein</fullName>
    </submittedName>
</protein>
<accession>A0ABR0AGC0</accession>
<reference evidence="1 2" key="1">
    <citation type="journal article" date="2023" name="Nucleic Acids Res.">
        <title>The hologenome of Daphnia magna reveals possible DNA methylation and microbiome-mediated evolution of the host genome.</title>
        <authorList>
            <person name="Chaturvedi A."/>
            <person name="Li X."/>
            <person name="Dhandapani V."/>
            <person name="Marshall H."/>
            <person name="Kissane S."/>
            <person name="Cuenca-Cambronero M."/>
            <person name="Asole G."/>
            <person name="Calvet F."/>
            <person name="Ruiz-Romero M."/>
            <person name="Marangio P."/>
            <person name="Guigo R."/>
            <person name="Rago D."/>
            <person name="Mirbahai L."/>
            <person name="Eastwood N."/>
            <person name="Colbourne J.K."/>
            <person name="Zhou J."/>
            <person name="Mallon E."/>
            <person name="Orsini L."/>
        </authorList>
    </citation>
    <scope>NUCLEOTIDE SEQUENCE [LARGE SCALE GENOMIC DNA]</scope>
    <source>
        <strain evidence="1">LRV0_1</strain>
    </source>
</reference>
<evidence type="ECO:0000313" key="2">
    <source>
        <dbReference type="Proteomes" id="UP001234178"/>
    </source>
</evidence>
<dbReference type="Proteomes" id="UP001234178">
    <property type="component" value="Unassembled WGS sequence"/>
</dbReference>
<organism evidence="1 2">
    <name type="scientific">Daphnia magna</name>
    <dbReference type="NCBI Taxonomy" id="35525"/>
    <lineage>
        <taxon>Eukaryota</taxon>
        <taxon>Metazoa</taxon>
        <taxon>Ecdysozoa</taxon>
        <taxon>Arthropoda</taxon>
        <taxon>Crustacea</taxon>
        <taxon>Branchiopoda</taxon>
        <taxon>Diplostraca</taxon>
        <taxon>Cladocera</taxon>
        <taxon>Anomopoda</taxon>
        <taxon>Daphniidae</taxon>
        <taxon>Daphnia</taxon>
    </lineage>
</organism>
<gene>
    <name evidence="1" type="ORF">OUZ56_009567</name>
</gene>
<proteinExistence type="predicted"/>
<name>A0ABR0AGC0_9CRUS</name>
<dbReference type="EMBL" id="JAOYFB010000037">
    <property type="protein sequence ID" value="KAK4024180.1"/>
    <property type="molecule type" value="Genomic_DNA"/>
</dbReference>
<keyword evidence="2" id="KW-1185">Reference proteome</keyword>
<comment type="caution">
    <text evidence="1">The sequence shown here is derived from an EMBL/GenBank/DDBJ whole genome shotgun (WGS) entry which is preliminary data.</text>
</comment>